<dbReference type="EMBL" id="CM039434">
    <property type="protein sequence ID" value="KAI4322120.1"/>
    <property type="molecule type" value="Genomic_DNA"/>
</dbReference>
<accession>A0ACB9MDA0</accession>
<reference evidence="1 2" key="1">
    <citation type="journal article" date="2022" name="DNA Res.">
        <title>Chromosomal-level genome assembly of the orchid tree Bauhinia variegata (Leguminosae; Cercidoideae) supports the allotetraploid origin hypothesis of Bauhinia.</title>
        <authorList>
            <person name="Zhong Y."/>
            <person name="Chen Y."/>
            <person name="Zheng D."/>
            <person name="Pang J."/>
            <person name="Liu Y."/>
            <person name="Luo S."/>
            <person name="Meng S."/>
            <person name="Qian L."/>
            <person name="Wei D."/>
            <person name="Dai S."/>
            <person name="Zhou R."/>
        </authorList>
    </citation>
    <scope>NUCLEOTIDE SEQUENCE [LARGE SCALE GENOMIC DNA]</scope>
    <source>
        <strain evidence="1">BV-YZ2020</strain>
    </source>
</reference>
<name>A0ACB9MDA0_BAUVA</name>
<evidence type="ECO:0000313" key="1">
    <source>
        <dbReference type="EMBL" id="KAI4322120.1"/>
    </source>
</evidence>
<dbReference type="Proteomes" id="UP000828941">
    <property type="component" value="Chromosome 9"/>
</dbReference>
<organism evidence="1 2">
    <name type="scientific">Bauhinia variegata</name>
    <name type="common">Purple orchid tree</name>
    <name type="synonym">Phanera variegata</name>
    <dbReference type="NCBI Taxonomy" id="167791"/>
    <lineage>
        <taxon>Eukaryota</taxon>
        <taxon>Viridiplantae</taxon>
        <taxon>Streptophyta</taxon>
        <taxon>Embryophyta</taxon>
        <taxon>Tracheophyta</taxon>
        <taxon>Spermatophyta</taxon>
        <taxon>Magnoliopsida</taxon>
        <taxon>eudicotyledons</taxon>
        <taxon>Gunneridae</taxon>
        <taxon>Pentapetalae</taxon>
        <taxon>rosids</taxon>
        <taxon>fabids</taxon>
        <taxon>Fabales</taxon>
        <taxon>Fabaceae</taxon>
        <taxon>Cercidoideae</taxon>
        <taxon>Cercideae</taxon>
        <taxon>Bauhiniinae</taxon>
        <taxon>Bauhinia</taxon>
    </lineage>
</organism>
<evidence type="ECO:0000313" key="2">
    <source>
        <dbReference type="Proteomes" id="UP000828941"/>
    </source>
</evidence>
<keyword evidence="2" id="KW-1185">Reference proteome</keyword>
<gene>
    <name evidence="1" type="ORF">L6164_021840</name>
</gene>
<protein>
    <submittedName>
        <fullName evidence="1">Uncharacterized protein</fullName>
    </submittedName>
</protein>
<comment type="caution">
    <text evidence="1">The sequence shown here is derived from an EMBL/GenBank/DDBJ whole genome shotgun (WGS) entry which is preliminary data.</text>
</comment>
<proteinExistence type="predicted"/>
<sequence>MATTFLSLSPSPVATFFFKPCFSLTTRTAIPSKTAILFRDPFHFHIISKTSYKFPRNRAAPDDVVPSAPTTVETSQEIVSATDDGVSTVISALLFVAFVGLSIVTIGVIYLGVTDFLQKREKDKFEKEEAAGKSGKKKKKKRVRAKAGPRGFGQKIDGDEEDD</sequence>